<name>A0A8J8P2Z5_HALGN</name>
<gene>
    <name evidence="2" type="ORF">FGO68_gene10638</name>
</gene>
<evidence type="ECO:0000313" key="2">
    <source>
        <dbReference type="EMBL" id="TNV86157.1"/>
    </source>
</evidence>
<proteinExistence type="predicted"/>
<dbReference type="EMBL" id="RRYP01001267">
    <property type="protein sequence ID" value="TNV86157.1"/>
    <property type="molecule type" value="Genomic_DNA"/>
</dbReference>
<keyword evidence="1" id="KW-1133">Transmembrane helix</keyword>
<comment type="caution">
    <text evidence="2">The sequence shown here is derived from an EMBL/GenBank/DDBJ whole genome shotgun (WGS) entry which is preliminary data.</text>
</comment>
<accession>A0A8J8P2Z5</accession>
<keyword evidence="1" id="KW-0812">Transmembrane</keyword>
<feature type="transmembrane region" description="Helical" evidence="1">
    <location>
        <begin position="57"/>
        <end position="81"/>
    </location>
</feature>
<keyword evidence="3" id="KW-1185">Reference proteome</keyword>
<sequence>MLKTCSSSSSSSICEILSYLDFRTPSRTPFKEFFFDVFSLVVRSLVCIYPMDSSSAQLIVSIQSLLFKPGFISILLLQFFYGTIQSQTL</sequence>
<dbReference type="Proteomes" id="UP000785679">
    <property type="component" value="Unassembled WGS sequence"/>
</dbReference>
<keyword evidence="1" id="KW-0472">Membrane</keyword>
<reference evidence="2" key="1">
    <citation type="submission" date="2019-06" db="EMBL/GenBank/DDBJ databases">
        <authorList>
            <person name="Zheng W."/>
        </authorList>
    </citation>
    <scope>NUCLEOTIDE SEQUENCE</scope>
    <source>
        <strain evidence="2">QDHG01</strain>
    </source>
</reference>
<dbReference type="AlphaFoldDB" id="A0A8J8P2Z5"/>
<protein>
    <submittedName>
        <fullName evidence="2">Uncharacterized protein</fullName>
    </submittedName>
</protein>
<evidence type="ECO:0000256" key="1">
    <source>
        <dbReference type="SAM" id="Phobius"/>
    </source>
</evidence>
<evidence type="ECO:0000313" key="3">
    <source>
        <dbReference type="Proteomes" id="UP000785679"/>
    </source>
</evidence>
<organism evidence="2 3">
    <name type="scientific">Halteria grandinella</name>
    <dbReference type="NCBI Taxonomy" id="5974"/>
    <lineage>
        <taxon>Eukaryota</taxon>
        <taxon>Sar</taxon>
        <taxon>Alveolata</taxon>
        <taxon>Ciliophora</taxon>
        <taxon>Intramacronucleata</taxon>
        <taxon>Spirotrichea</taxon>
        <taxon>Stichotrichia</taxon>
        <taxon>Sporadotrichida</taxon>
        <taxon>Halteriidae</taxon>
        <taxon>Halteria</taxon>
    </lineage>
</organism>